<feature type="region of interest" description="Disordered" evidence="1">
    <location>
        <begin position="24"/>
        <end position="44"/>
    </location>
</feature>
<evidence type="ECO:0000313" key="2">
    <source>
        <dbReference type="Ensembl" id="ENSGAGP00000008768.1"/>
    </source>
</evidence>
<protein>
    <submittedName>
        <fullName evidence="2">Uncharacterized protein</fullName>
    </submittedName>
</protein>
<feature type="compositionally biased region" description="Polar residues" evidence="1">
    <location>
        <begin position="141"/>
        <end position="157"/>
    </location>
</feature>
<reference evidence="2" key="3">
    <citation type="submission" date="2025-09" db="UniProtKB">
        <authorList>
            <consortium name="Ensembl"/>
        </authorList>
    </citation>
    <scope>IDENTIFICATION</scope>
</reference>
<name>A0A452H2G0_9SAUR</name>
<evidence type="ECO:0000256" key="1">
    <source>
        <dbReference type="SAM" id="MobiDB-lite"/>
    </source>
</evidence>
<evidence type="ECO:0000313" key="3">
    <source>
        <dbReference type="Proteomes" id="UP000291020"/>
    </source>
</evidence>
<keyword evidence="3" id="KW-1185">Reference proteome</keyword>
<proteinExistence type="predicted"/>
<organism evidence="2 3">
    <name type="scientific">Gopherus agassizii</name>
    <name type="common">Agassiz's desert tortoise</name>
    <dbReference type="NCBI Taxonomy" id="38772"/>
    <lineage>
        <taxon>Eukaryota</taxon>
        <taxon>Metazoa</taxon>
        <taxon>Chordata</taxon>
        <taxon>Craniata</taxon>
        <taxon>Vertebrata</taxon>
        <taxon>Euteleostomi</taxon>
        <taxon>Archelosauria</taxon>
        <taxon>Testudinata</taxon>
        <taxon>Testudines</taxon>
        <taxon>Cryptodira</taxon>
        <taxon>Durocryptodira</taxon>
        <taxon>Testudinoidea</taxon>
        <taxon>Testudinidae</taxon>
        <taxon>Gopherus</taxon>
    </lineage>
</organism>
<feature type="region of interest" description="Disordered" evidence="1">
    <location>
        <begin position="120"/>
        <end position="175"/>
    </location>
</feature>
<dbReference type="Proteomes" id="UP000291020">
    <property type="component" value="Unassembled WGS sequence"/>
</dbReference>
<accession>A0A452H2G0</accession>
<feature type="compositionally biased region" description="Low complexity" evidence="1">
    <location>
        <begin position="24"/>
        <end position="43"/>
    </location>
</feature>
<sequence length="214" mass="23502">VVLPYIMSSTLRRLSVTSVTSSVVSTSSTSSDSTSSRPGSDGSILEPLLERRLSTASKAEELPVKEDADNRINKFKRKDWSISKSQVIVEKEPEAELTSKTRPKSLQLGDSRLTLLQASSLQQSTPLSPPPITPKTPRTHSFPSLQTDGLATANFQSTPPPPPPKSKPYENSNSRNSLEVGKLELTLFWKRALEQATPVELSQLLLGWCYLKLV</sequence>
<reference evidence="3" key="1">
    <citation type="journal article" date="2017" name="PLoS ONE">
        <title>The Agassiz's desert tortoise genome provides a resource for the conservation of a threatened species.</title>
        <authorList>
            <person name="Tollis M."/>
            <person name="DeNardo D.F."/>
            <person name="Cornelius J.A."/>
            <person name="Dolby G.A."/>
            <person name="Edwards T."/>
            <person name="Henen B.T."/>
            <person name="Karl A.E."/>
            <person name="Murphy R.W."/>
            <person name="Kusumi K."/>
        </authorList>
    </citation>
    <scope>NUCLEOTIDE SEQUENCE [LARGE SCALE GENOMIC DNA]</scope>
</reference>
<dbReference type="Ensembl" id="ENSGAGT00000010075.1">
    <property type="protein sequence ID" value="ENSGAGP00000008768.1"/>
    <property type="gene ID" value="ENSGAGG00000006931.1"/>
</dbReference>
<dbReference type="STRING" id="38772.ENSGAGP00000008768"/>
<reference evidence="2" key="2">
    <citation type="submission" date="2025-08" db="UniProtKB">
        <authorList>
            <consortium name="Ensembl"/>
        </authorList>
    </citation>
    <scope>IDENTIFICATION</scope>
</reference>
<dbReference type="AlphaFoldDB" id="A0A452H2G0"/>